<gene>
    <name evidence="2" type="ORF">NAPIS_ORF01824</name>
</gene>
<dbReference type="InterPro" id="IPR047767">
    <property type="entry name" value="PSP1-like"/>
</dbReference>
<accession>T0L810</accession>
<protein>
    <submittedName>
        <fullName evidence="2">Signal peptidase-like protein</fullName>
    </submittedName>
</protein>
<sequence>MNYLYNYSKFSKAVWSEQRDDWDTSCEKWKVIGNYKNFHEKILQHKKLDKLTNLMHQLISEKINVSKKYYFVVKYKSGRLDIGVDNIKYDLHSFIIIEADRGVDCGKIIAIATEEEYNKIIKTLKIFKNEIEVKKIMRYAEQNDIFELEVRKQDEKICLEQCRNLVSLKNLNMDILSCEYQWDKKKITFYFKSCKRIDFRDLLNDLFKLFKIRIWLCAEKRSPNLLIKLMLKLH</sequence>
<dbReference type="PROSITE" id="PS51411">
    <property type="entry name" value="PSP1_C"/>
    <property type="match status" value="1"/>
</dbReference>
<dbReference type="EMBL" id="KE647268">
    <property type="protein sequence ID" value="EQB60603.1"/>
    <property type="molecule type" value="Genomic_DNA"/>
</dbReference>
<proteinExistence type="predicted"/>
<dbReference type="VEuPathDB" id="MicrosporidiaDB:NAPIS_ORF01824"/>
<dbReference type="InterPro" id="IPR007557">
    <property type="entry name" value="PSP1_C"/>
</dbReference>
<feature type="domain" description="PSP1 C-terminal" evidence="1">
    <location>
        <begin position="134"/>
        <end position="219"/>
    </location>
</feature>
<evidence type="ECO:0000259" key="1">
    <source>
        <dbReference type="PROSITE" id="PS51411"/>
    </source>
</evidence>
<dbReference type="NCBIfam" id="NF041131">
    <property type="entry name" value="RicT_YaaT_fam"/>
    <property type="match status" value="1"/>
</dbReference>
<evidence type="ECO:0000313" key="2">
    <source>
        <dbReference type="EMBL" id="EQB60603.1"/>
    </source>
</evidence>
<dbReference type="PANTHER" id="PTHR43830:SF3">
    <property type="entry name" value="PROTEIN PSP1"/>
    <property type="match status" value="1"/>
</dbReference>
<dbReference type="GO" id="GO:0005737">
    <property type="term" value="C:cytoplasm"/>
    <property type="evidence" value="ECO:0007669"/>
    <property type="project" value="TreeGrafter"/>
</dbReference>
<dbReference type="OrthoDB" id="243127at2759"/>
<dbReference type="Pfam" id="PF04468">
    <property type="entry name" value="PSP1"/>
    <property type="match status" value="1"/>
</dbReference>
<keyword evidence="3" id="KW-1185">Reference proteome</keyword>
<dbReference type="Proteomes" id="UP000053780">
    <property type="component" value="Unassembled WGS sequence"/>
</dbReference>
<name>T0L810_9MICR</name>
<organism evidence="2 3">
    <name type="scientific">Vairimorpha apis BRL 01</name>
    <dbReference type="NCBI Taxonomy" id="1037528"/>
    <lineage>
        <taxon>Eukaryota</taxon>
        <taxon>Fungi</taxon>
        <taxon>Fungi incertae sedis</taxon>
        <taxon>Microsporidia</taxon>
        <taxon>Nosematidae</taxon>
        <taxon>Vairimorpha</taxon>
    </lineage>
</organism>
<reference evidence="2 3" key="1">
    <citation type="journal article" date="2013" name="BMC Genomics">
        <title>Genome sequencing and comparative genomics of honey bee microsporidia, Nosema apis reveal novel insights into host-parasite interactions.</title>
        <authorList>
            <person name="Chen Yp."/>
            <person name="Pettis J.S."/>
            <person name="Zhao Y."/>
            <person name="Liu X."/>
            <person name="Tallon L.J."/>
            <person name="Sadzewicz L.D."/>
            <person name="Li R."/>
            <person name="Zheng H."/>
            <person name="Huang S."/>
            <person name="Zhang X."/>
            <person name="Hamilton M.C."/>
            <person name="Pernal S.F."/>
            <person name="Melathopoulos A.P."/>
            <person name="Yan X."/>
            <person name="Evans J.D."/>
        </authorList>
    </citation>
    <scope>NUCLEOTIDE SEQUENCE [LARGE SCALE GENOMIC DNA]</scope>
    <source>
        <strain evidence="2 3">BRL 01</strain>
    </source>
</reference>
<dbReference type="PANTHER" id="PTHR43830">
    <property type="entry name" value="PROTEIN PSP1"/>
    <property type="match status" value="1"/>
</dbReference>
<dbReference type="AlphaFoldDB" id="T0L810"/>
<evidence type="ECO:0000313" key="3">
    <source>
        <dbReference type="Proteomes" id="UP000053780"/>
    </source>
</evidence>
<dbReference type="HOGENOM" id="CLU_080493_1_0_1"/>